<comment type="caution">
    <text evidence="2">The sequence shown here is derived from an EMBL/GenBank/DDBJ whole genome shotgun (WGS) entry which is preliminary data.</text>
</comment>
<accession>A0ABV0SUS5</accession>
<reference evidence="2 3" key="1">
    <citation type="submission" date="2021-06" db="EMBL/GenBank/DDBJ databases">
        <authorList>
            <person name="Palmer J.M."/>
        </authorList>
    </citation>
    <scope>NUCLEOTIDE SEQUENCE [LARGE SCALE GENOMIC DNA]</scope>
    <source>
        <strain evidence="3">if_2019</strain>
        <tissue evidence="2">Muscle</tissue>
    </source>
</reference>
<protein>
    <submittedName>
        <fullName evidence="2">F-BAR domain only protein 1</fullName>
    </submittedName>
</protein>
<feature type="compositionally biased region" description="Acidic residues" evidence="1">
    <location>
        <begin position="1"/>
        <end position="10"/>
    </location>
</feature>
<dbReference type="EMBL" id="JAHRIQ010012009">
    <property type="protein sequence ID" value="MEQ2224373.1"/>
    <property type="molecule type" value="Genomic_DNA"/>
</dbReference>
<evidence type="ECO:0000313" key="2">
    <source>
        <dbReference type="EMBL" id="MEQ2224373.1"/>
    </source>
</evidence>
<keyword evidence="3" id="KW-1185">Reference proteome</keyword>
<proteinExistence type="predicted"/>
<dbReference type="Proteomes" id="UP001482620">
    <property type="component" value="Unassembled WGS sequence"/>
</dbReference>
<evidence type="ECO:0000313" key="3">
    <source>
        <dbReference type="Proteomes" id="UP001482620"/>
    </source>
</evidence>
<name>A0ABV0SUS5_9TELE</name>
<organism evidence="2 3">
    <name type="scientific">Ilyodon furcidens</name>
    <name type="common">goldbreast splitfin</name>
    <dbReference type="NCBI Taxonomy" id="33524"/>
    <lineage>
        <taxon>Eukaryota</taxon>
        <taxon>Metazoa</taxon>
        <taxon>Chordata</taxon>
        <taxon>Craniata</taxon>
        <taxon>Vertebrata</taxon>
        <taxon>Euteleostomi</taxon>
        <taxon>Actinopterygii</taxon>
        <taxon>Neopterygii</taxon>
        <taxon>Teleostei</taxon>
        <taxon>Neoteleostei</taxon>
        <taxon>Acanthomorphata</taxon>
        <taxon>Ovalentaria</taxon>
        <taxon>Atherinomorphae</taxon>
        <taxon>Cyprinodontiformes</taxon>
        <taxon>Goodeidae</taxon>
        <taxon>Ilyodon</taxon>
    </lineage>
</organism>
<sequence length="78" mass="8752">MVSDSDFDDEEPKKFHIQIRPVASSSRSNSVAAEKELKATVGTLTLPPNRGTRQQMPVKRHLSSKFNSFTFSSLPFLK</sequence>
<gene>
    <name evidence="2" type="primary">FCHO1_2</name>
    <name evidence="2" type="ORF">ILYODFUR_006794</name>
</gene>
<feature type="region of interest" description="Disordered" evidence="1">
    <location>
        <begin position="1"/>
        <end position="21"/>
    </location>
</feature>
<evidence type="ECO:0000256" key="1">
    <source>
        <dbReference type="SAM" id="MobiDB-lite"/>
    </source>
</evidence>